<sequence length="109" mass="11700">MITEGGRTSRSGPPVQTSDFSPEAADGRSKVQSFPTLNCIPKGAGVEHLRLDLGKASTSPTISAFNTDALRDKVEERWASSLERLAKGSPTKEPPLLASIQPLEPDRIE</sequence>
<accession>W1NI30</accession>
<dbReference type="Gramene" id="ERM95447">
    <property type="protein sequence ID" value="ERM95447"/>
    <property type="gene ID" value="AMTR_s00008p00254280"/>
</dbReference>
<proteinExistence type="predicted"/>
<name>W1NI30_AMBTC</name>
<evidence type="ECO:0000313" key="3">
    <source>
        <dbReference type="Proteomes" id="UP000017836"/>
    </source>
</evidence>
<keyword evidence="3" id="KW-1185">Reference proteome</keyword>
<dbReference type="AlphaFoldDB" id="W1NI30"/>
<dbReference type="EMBL" id="KI397486">
    <property type="protein sequence ID" value="ERM95447.1"/>
    <property type="molecule type" value="Genomic_DNA"/>
</dbReference>
<feature type="region of interest" description="Disordered" evidence="1">
    <location>
        <begin position="1"/>
        <end position="36"/>
    </location>
</feature>
<gene>
    <name evidence="2" type="ORF">AMTR_s00008p00254280</name>
</gene>
<evidence type="ECO:0000256" key="1">
    <source>
        <dbReference type="SAM" id="MobiDB-lite"/>
    </source>
</evidence>
<feature type="compositionally biased region" description="Polar residues" evidence="1">
    <location>
        <begin position="1"/>
        <end position="20"/>
    </location>
</feature>
<evidence type="ECO:0000313" key="2">
    <source>
        <dbReference type="EMBL" id="ERM95447.1"/>
    </source>
</evidence>
<dbReference type="HOGENOM" id="CLU_160244_0_0_1"/>
<organism evidence="2 3">
    <name type="scientific">Amborella trichopoda</name>
    <dbReference type="NCBI Taxonomy" id="13333"/>
    <lineage>
        <taxon>Eukaryota</taxon>
        <taxon>Viridiplantae</taxon>
        <taxon>Streptophyta</taxon>
        <taxon>Embryophyta</taxon>
        <taxon>Tracheophyta</taxon>
        <taxon>Spermatophyta</taxon>
        <taxon>Magnoliopsida</taxon>
        <taxon>Amborellales</taxon>
        <taxon>Amborellaceae</taxon>
        <taxon>Amborella</taxon>
    </lineage>
</organism>
<feature type="region of interest" description="Disordered" evidence="1">
    <location>
        <begin position="84"/>
        <end position="109"/>
    </location>
</feature>
<reference evidence="3" key="1">
    <citation type="journal article" date="2013" name="Science">
        <title>The Amborella genome and the evolution of flowering plants.</title>
        <authorList>
            <consortium name="Amborella Genome Project"/>
        </authorList>
    </citation>
    <scope>NUCLEOTIDE SEQUENCE [LARGE SCALE GENOMIC DNA]</scope>
</reference>
<protein>
    <submittedName>
        <fullName evidence="2">Uncharacterized protein</fullName>
    </submittedName>
</protein>
<dbReference type="Proteomes" id="UP000017836">
    <property type="component" value="Unassembled WGS sequence"/>
</dbReference>